<sequence length="269" mass="27869">MNFRALKPLRVLALFLCLAALASGCAGKSGKNVLFQAATIDSLSAGGLDGGVSIGELSRRGDTGLGTVDGLDGEMVVARGVFYRVAHDGAVNVIDKGVRSPFAMVVFFSADRTVAIPGGASLADATDALEAALPTKNLYYAVRLTGTFSQLKVRSVPGQSRPYPPLAKALAEQSVFELENVAGTMVGFRCPKNVGGLNVPGWHLHFISDPDAAGKRVGGHVLAGRVGAVTAEVADLRQVEMVFPKLGDFDATPPAGEAQPIKGEAVGHD</sequence>
<dbReference type="GO" id="GO:0045151">
    <property type="term" value="P:acetoin biosynthetic process"/>
    <property type="evidence" value="ECO:0007669"/>
    <property type="project" value="UniProtKB-UniRule"/>
</dbReference>
<evidence type="ECO:0000256" key="8">
    <source>
        <dbReference type="ARBA" id="ARBA00023239"/>
    </source>
</evidence>
<dbReference type="RefSeq" id="WP_163303957.1">
    <property type="nucleotide sequence ID" value="NZ_JAAGRQ010000159.1"/>
</dbReference>
<protein>
    <recommendedName>
        <fullName evidence="5 9">Alpha-acetolactate decarboxylase</fullName>
        <ecNumber evidence="4 9">4.1.1.5</ecNumber>
    </recommendedName>
</protein>
<evidence type="ECO:0000256" key="2">
    <source>
        <dbReference type="ARBA" id="ARBA00005170"/>
    </source>
</evidence>
<dbReference type="NCBIfam" id="TIGR01252">
    <property type="entry name" value="acetolac_decarb"/>
    <property type="match status" value="1"/>
</dbReference>
<organism evidence="12 13">
    <name type="scientific">Desulfolutivibrio sulfodismutans</name>
    <dbReference type="NCBI Taxonomy" id="63561"/>
    <lineage>
        <taxon>Bacteria</taxon>
        <taxon>Pseudomonadati</taxon>
        <taxon>Thermodesulfobacteriota</taxon>
        <taxon>Desulfovibrionia</taxon>
        <taxon>Desulfovibrionales</taxon>
        <taxon>Desulfovibrionaceae</taxon>
        <taxon>Desulfolutivibrio</taxon>
    </lineage>
</organism>
<keyword evidence="8 9" id="KW-0456">Lyase</keyword>
<gene>
    <name evidence="12" type="primary">budA</name>
    <name evidence="12" type="ORF">G3N56_19335</name>
</gene>
<evidence type="ECO:0000256" key="6">
    <source>
        <dbReference type="ARBA" id="ARBA00022793"/>
    </source>
</evidence>
<comment type="catalytic activity">
    <reaction evidence="1 9">
        <text>(2S)-2-acetolactate + H(+) = (R)-acetoin + CO2</text>
        <dbReference type="Rhea" id="RHEA:21580"/>
        <dbReference type="ChEBI" id="CHEBI:15378"/>
        <dbReference type="ChEBI" id="CHEBI:15686"/>
        <dbReference type="ChEBI" id="CHEBI:16526"/>
        <dbReference type="ChEBI" id="CHEBI:58476"/>
        <dbReference type="EC" id="4.1.1.5"/>
    </reaction>
</comment>
<keyword evidence="13" id="KW-1185">Reference proteome</keyword>
<evidence type="ECO:0000256" key="4">
    <source>
        <dbReference type="ARBA" id="ARBA00013204"/>
    </source>
</evidence>
<comment type="caution">
    <text evidence="12">The sequence shown here is derived from an EMBL/GenBank/DDBJ whole genome shotgun (WGS) entry which is preliminary data.</text>
</comment>
<feature type="signal peptide" evidence="11">
    <location>
        <begin position="1"/>
        <end position="22"/>
    </location>
</feature>
<reference evidence="12 13" key="1">
    <citation type="submission" date="2020-02" db="EMBL/GenBank/DDBJ databases">
        <title>Comparative genomics of sulfur disproportionating microorganisms.</title>
        <authorList>
            <person name="Ward L.M."/>
            <person name="Bertran E."/>
            <person name="Johnston D.T."/>
        </authorList>
    </citation>
    <scope>NUCLEOTIDE SEQUENCE [LARGE SCALE GENOMIC DNA]</scope>
    <source>
        <strain evidence="12 13">DSM 3696</strain>
    </source>
</reference>
<dbReference type="AlphaFoldDB" id="A0A7K3NRR5"/>
<dbReference type="EC" id="4.1.1.5" evidence="4 9"/>
<dbReference type="UniPathway" id="UPA00626">
    <property type="reaction ID" value="UER00678"/>
</dbReference>
<evidence type="ECO:0000256" key="5">
    <source>
        <dbReference type="ARBA" id="ARBA00020164"/>
    </source>
</evidence>
<dbReference type="PANTHER" id="PTHR35524:SF1">
    <property type="entry name" value="ALPHA-ACETOLACTATE DECARBOXYLASE"/>
    <property type="match status" value="1"/>
</dbReference>
<dbReference type="EMBL" id="JAAGRQ010000159">
    <property type="protein sequence ID" value="NDY58894.1"/>
    <property type="molecule type" value="Genomic_DNA"/>
</dbReference>
<feature type="region of interest" description="Disordered" evidence="10">
    <location>
        <begin position="249"/>
        <end position="269"/>
    </location>
</feature>
<comment type="pathway">
    <text evidence="2 9">Polyol metabolism; (R,R)-butane-2,3-diol biosynthesis; (R,R)-butane-2,3-diol from pyruvate: step 2/3.</text>
</comment>
<keyword evidence="11" id="KW-0732">Signal</keyword>
<comment type="similarity">
    <text evidence="3 9">Belongs to the alpha-acetolactate decarboxylase family.</text>
</comment>
<evidence type="ECO:0000256" key="9">
    <source>
        <dbReference type="PIRNR" id="PIRNR001332"/>
    </source>
</evidence>
<dbReference type="Gene3D" id="3.30.1330.80">
    <property type="entry name" value="Hypothetical protein, similar to alpha- acetolactate decarboxylase, domain 2"/>
    <property type="match status" value="2"/>
</dbReference>
<evidence type="ECO:0000313" key="13">
    <source>
        <dbReference type="Proteomes" id="UP000469724"/>
    </source>
</evidence>
<dbReference type="CDD" id="cd17299">
    <property type="entry name" value="acetolactate_decarboxylase"/>
    <property type="match status" value="1"/>
</dbReference>
<dbReference type="GO" id="GO:0047605">
    <property type="term" value="F:acetolactate decarboxylase activity"/>
    <property type="evidence" value="ECO:0007669"/>
    <property type="project" value="UniProtKB-UniRule"/>
</dbReference>
<evidence type="ECO:0000256" key="3">
    <source>
        <dbReference type="ARBA" id="ARBA00007106"/>
    </source>
</evidence>
<name>A0A7K3NRR5_9BACT</name>
<proteinExistence type="inferred from homology"/>
<keyword evidence="7 9" id="KW-0005">Acetoin biosynthesis</keyword>
<dbReference type="PROSITE" id="PS51257">
    <property type="entry name" value="PROKAR_LIPOPROTEIN"/>
    <property type="match status" value="1"/>
</dbReference>
<accession>A0A7K3NRR5</accession>
<evidence type="ECO:0000256" key="10">
    <source>
        <dbReference type="SAM" id="MobiDB-lite"/>
    </source>
</evidence>
<evidence type="ECO:0000256" key="1">
    <source>
        <dbReference type="ARBA" id="ARBA00001784"/>
    </source>
</evidence>
<dbReference type="InterPro" id="IPR005128">
    <property type="entry name" value="Acetolactate_a_deCO2ase"/>
</dbReference>
<dbReference type="SUPFAM" id="SSF117856">
    <property type="entry name" value="AF0104/ALDC/Ptd012-like"/>
    <property type="match status" value="1"/>
</dbReference>
<evidence type="ECO:0000256" key="11">
    <source>
        <dbReference type="SAM" id="SignalP"/>
    </source>
</evidence>
<evidence type="ECO:0000313" key="12">
    <source>
        <dbReference type="EMBL" id="NDY58894.1"/>
    </source>
</evidence>
<dbReference type="PANTHER" id="PTHR35524">
    <property type="entry name" value="ALPHA-ACETOLACTATE DECARBOXYLASE"/>
    <property type="match status" value="1"/>
</dbReference>
<evidence type="ECO:0000256" key="7">
    <source>
        <dbReference type="ARBA" id="ARBA00023061"/>
    </source>
</evidence>
<dbReference type="Proteomes" id="UP000469724">
    <property type="component" value="Unassembled WGS sequence"/>
</dbReference>
<dbReference type="Pfam" id="PF03306">
    <property type="entry name" value="AAL_decarboxy"/>
    <property type="match status" value="1"/>
</dbReference>
<keyword evidence="6 9" id="KW-0210">Decarboxylase</keyword>
<dbReference type="PIRSF" id="PIRSF001332">
    <property type="entry name" value="Acetolac_decarb"/>
    <property type="match status" value="1"/>
</dbReference>
<feature type="chain" id="PRO_5029558541" description="Alpha-acetolactate decarboxylase" evidence="11">
    <location>
        <begin position="23"/>
        <end position="269"/>
    </location>
</feature>